<dbReference type="Proteomes" id="UP001652642">
    <property type="component" value="Chromosome 6"/>
</dbReference>
<evidence type="ECO:0000313" key="4">
    <source>
        <dbReference type="Proteomes" id="UP001652642"/>
    </source>
</evidence>
<dbReference type="GeneID" id="110074735"/>
<dbReference type="PROSITE" id="PS50105">
    <property type="entry name" value="SAM_DOMAIN"/>
    <property type="match status" value="2"/>
</dbReference>
<feature type="region of interest" description="Disordered" evidence="2">
    <location>
        <begin position="166"/>
        <end position="227"/>
    </location>
</feature>
<protein>
    <submittedName>
        <fullName evidence="5 6">Sterile alpha motif domain-containing protein 9-like</fullName>
    </submittedName>
</protein>
<dbReference type="RefSeq" id="XP_072859285.1">
    <property type="nucleotide sequence ID" value="XM_073003184.1"/>
</dbReference>
<evidence type="ECO:0000259" key="3">
    <source>
        <dbReference type="PROSITE" id="PS50105"/>
    </source>
</evidence>
<dbReference type="RefSeq" id="XP_020640876.2">
    <property type="nucleotide sequence ID" value="XM_020785217.2"/>
</dbReference>
<dbReference type="KEGG" id="pvt:110074735"/>
<dbReference type="OrthoDB" id="2337140at2759"/>
<evidence type="ECO:0000313" key="5">
    <source>
        <dbReference type="RefSeq" id="XP_020640876.2"/>
    </source>
</evidence>
<gene>
    <name evidence="5 6" type="primary">LOC110074735</name>
</gene>
<keyword evidence="4" id="KW-1185">Reference proteome</keyword>
<name>A0A6J0SWV3_9SAUR</name>
<dbReference type="PANTHER" id="PTHR16155:SF18">
    <property type="entry name" value="STERILE ALPHA MOTIF DOMAIN-CONTAINING PROTEIN 9-LIKE"/>
    <property type="match status" value="1"/>
</dbReference>
<reference evidence="5 6" key="1">
    <citation type="submission" date="2025-05" db="UniProtKB">
        <authorList>
            <consortium name="RefSeq"/>
        </authorList>
    </citation>
    <scope>IDENTIFICATION</scope>
</reference>
<feature type="compositionally biased region" description="Basic and acidic residues" evidence="2">
    <location>
        <begin position="179"/>
        <end position="199"/>
    </location>
</feature>
<evidence type="ECO:0000313" key="6">
    <source>
        <dbReference type="RefSeq" id="XP_072859285.1"/>
    </source>
</evidence>
<dbReference type="InterPro" id="IPR001660">
    <property type="entry name" value="SAM"/>
</dbReference>
<dbReference type="SUPFAM" id="SSF47769">
    <property type="entry name" value="SAM/Pointed domain"/>
    <property type="match status" value="2"/>
</dbReference>
<organism evidence="4 5">
    <name type="scientific">Pogona vitticeps</name>
    <name type="common">central bearded dragon</name>
    <dbReference type="NCBI Taxonomy" id="103695"/>
    <lineage>
        <taxon>Eukaryota</taxon>
        <taxon>Metazoa</taxon>
        <taxon>Chordata</taxon>
        <taxon>Craniata</taxon>
        <taxon>Vertebrata</taxon>
        <taxon>Euteleostomi</taxon>
        <taxon>Lepidosauria</taxon>
        <taxon>Squamata</taxon>
        <taxon>Bifurcata</taxon>
        <taxon>Unidentata</taxon>
        <taxon>Episquamata</taxon>
        <taxon>Toxicofera</taxon>
        <taxon>Iguania</taxon>
        <taxon>Acrodonta</taxon>
        <taxon>Agamidae</taxon>
        <taxon>Amphibolurinae</taxon>
        <taxon>Pogona</taxon>
    </lineage>
</organism>
<dbReference type="PANTHER" id="PTHR16155">
    <property type="entry name" value="DED DOMAIN-CONTAINING PROTEIN"/>
    <property type="match status" value="1"/>
</dbReference>
<evidence type="ECO:0000256" key="2">
    <source>
        <dbReference type="SAM" id="MobiDB-lite"/>
    </source>
</evidence>
<dbReference type="GO" id="GO:0005737">
    <property type="term" value="C:cytoplasm"/>
    <property type="evidence" value="ECO:0007669"/>
    <property type="project" value="TreeGrafter"/>
</dbReference>
<feature type="domain" description="SAM" evidence="3">
    <location>
        <begin position="106"/>
        <end position="153"/>
    </location>
</feature>
<evidence type="ECO:0000256" key="1">
    <source>
        <dbReference type="SAM" id="Coils"/>
    </source>
</evidence>
<proteinExistence type="predicted"/>
<dbReference type="InterPro" id="IPR013761">
    <property type="entry name" value="SAM/pointed_sf"/>
</dbReference>
<feature type="domain" description="SAM" evidence="3">
    <location>
        <begin position="21"/>
        <end position="68"/>
    </location>
</feature>
<keyword evidence="1" id="KW-0175">Coiled coil</keyword>
<accession>A0A6J0SWV3</accession>
<sequence length="1687" mass="194640">MEVKRTKRDTPSNLPENIENWTKEHVKQWVTNELKLEEKHGDTLFHQDVTGTILKILTKQDLLEIGITYGPAVQIMHSLKENDDPAKGASNVHKHGHSPALDIENWSKEHVKQWVTNELKLEKKHGDTLFCQDVTGTILKILTKQDLLEMGITYGPAVQIMHSLKKNDDPAGHTASVSDQDHTTGRVGDKSFSKSKDKEEVEGDGDSKSSNAHEPAEEANTENTETSEPVIQEAIENIPHGNGNQLPSRQTCLPYPFDEFHNSHRYVQHYVLHIPETGPLNLIDPVHEFKLFTNTENATDQDLKMKFCNEIFRFAAACMNSRTNGTIHLGIRDEPHGEIVGVNIQNKDKYINYFDLMIKQYFGALVDIAKECIRKPRYVEVLQQNSIVSETFVIEVDIVPKHSSCQSKYFPTNEYNFKDKKWKPCLFIRDGASSKNIRRSKTEHKSFLSKLEELAQARKKAEEEHGEKRKERDDQGYRLVSLLTGNRDLLDNSHYDWYILVINKCHPYDTQHVTFLQEINLFAVLEFDPESASNGVVKAFRENRAANLHLPKQYQKPRNSASETIEELNLYQQPSWIFCNGRSDLNSDTYQPLNPRLWQQQRAAEVRKLISFLSHPDVMQRGKFLVMFLLLSKVEDPGDPMIEVFCTFYQELKGLDDMLCICIGAQTYQCWKDLLQARSIAADKLADRCISNLTLPMVNGTIEKLKSVTQTSQRLLPSKGFSCTILPKKEEDFMAALEILCENECKDTEIEKDKDRFSEFKKSQEEHFYRGGKVSWWNFYFSSENYCLPFIKRDVYEKLEHLIESGSQSPKQSPTKIINLYHHPGCGGTTVAMHILWELRKKFRCAVLKNKTVDFGEIGTQLTTLITYGTSNKFDYLPVLLLVDDFEEQENVYLLQHAIQSAITENGIIYENPLVIILNCMRSQNPGESAKSNSLNSIALKQQLTLKEQRAFEEKLKEIEDQYEHPEDFYSFMIMKKNFDQQYIEKVVKNTLKGLNVTSKQAQLISFLALLNSYVTESTISVSQCEEFLGISTKKAYWGKEELDDKMGNCSNIIIKTEVQERGRYKGVRISHSLIAEQCLEEFKQTYKLTKSEITLLLLKENLFYDTGIGRDKLQQDVQSMLLTRHRKEHGDDMDTLFSPLIEAIQKEEGSTEVESVLTEGTCRFNQNVFISQALARHFYIKEKNFDHALEWAKKAKKAAPNNSYISDTLGQVFKSKLKHWLEENTDKSTITVEILKYLLNLAKSATEAFKESQQQTENKDSEREYFQNIKYKRRYEMYNTSGYLGEIETALYTIEIIESIPVFNKKDDLSRKHIIQFLSGNGTIPKAANGTDSEEYRLILGDYADYLSHLQSNVKKAFDFFENYFIFLKPKNPEKEIAELKIRNKVQEFFNRYAEIFCHSDSDKLMNSKLSSSLQLENYRKSLEASKADKFSGILEYLSSHENAASKIEDIVKKYKTLLLQSSTKFIQRDKLNFILANIVLHCLNPKSKTVHSFLELREQLRTVLQSVGLEYRYSEPYFLASLLFWPEKQKLLDKESRQMEKYLTSLKKAFNGQYWQMCRSKQAIALFYLGKGSNLNKFIHKGKIDQSITNRGKHKARSKMGDELSTLWQSGEIWKTENAQNLLLRLTGKAEDNIIYVDYDIDEDIRIPARPVFLGQLKSGRSIERVSFYLGFSIGGLIAYDIEII</sequence>
<dbReference type="Gene3D" id="1.10.150.50">
    <property type="entry name" value="Transcription Factor, Ets-1"/>
    <property type="match status" value="2"/>
</dbReference>
<feature type="coiled-coil region" evidence="1">
    <location>
        <begin position="444"/>
        <end position="474"/>
    </location>
</feature>